<dbReference type="GO" id="GO:0003700">
    <property type="term" value="F:DNA-binding transcription factor activity"/>
    <property type="evidence" value="ECO:0007669"/>
    <property type="project" value="TreeGrafter"/>
</dbReference>
<dbReference type="PRINTS" id="PR00455">
    <property type="entry name" value="HTHTETR"/>
</dbReference>
<reference evidence="5 6" key="1">
    <citation type="submission" date="2018-01" db="EMBL/GenBank/DDBJ databases">
        <title>Draft genome sequence of Nonomuraea sp. KC333.</title>
        <authorList>
            <person name="Sahin N."/>
            <person name="Saygin H."/>
            <person name="Ay H."/>
        </authorList>
    </citation>
    <scope>NUCLEOTIDE SEQUENCE [LARGE SCALE GENOMIC DNA]</scope>
    <source>
        <strain evidence="5 6">KC333</strain>
    </source>
</reference>
<dbReference type="InterPro" id="IPR001647">
    <property type="entry name" value="HTH_TetR"/>
</dbReference>
<dbReference type="InterPro" id="IPR009057">
    <property type="entry name" value="Homeodomain-like_sf"/>
</dbReference>
<dbReference type="PANTHER" id="PTHR30055:SF242">
    <property type="entry name" value="HTH-TYPE TRANSCRIPTIONAL REPRESSOR KSTR"/>
    <property type="match status" value="1"/>
</dbReference>
<name>A0A2W2DFK4_9ACTN</name>
<gene>
    <name evidence="5" type="ORF">C1J01_37335</name>
</gene>
<evidence type="ECO:0000256" key="2">
    <source>
        <dbReference type="PROSITE-ProRule" id="PRU00335"/>
    </source>
</evidence>
<evidence type="ECO:0000313" key="6">
    <source>
        <dbReference type="Proteomes" id="UP000249304"/>
    </source>
</evidence>
<evidence type="ECO:0000313" key="5">
    <source>
        <dbReference type="EMBL" id="PZG09653.1"/>
    </source>
</evidence>
<accession>A0A2W2DFK4</accession>
<organism evidence="5 6">
    <name type="scientific">Nonomuraea aridisoli</name>
    <dbReference type="NCBI Taxonomy" id="2070368"/>
    <lineage>
        <taxon>Bacteria</taxon>
        <taxon>Bacillati</taxon>
        <taxon>Actinomycetota</taxon>
        <taxon>Actinomycetes</taxon>
        <taxon>Streptosporangiales</taxon>
        <taxon>Streptosporangiaceae</taxon>
        <taxon>Nonomuraea</taxon>
    </lineage>
</organism>
<comment type="caution">
    <text evidence="5">The sequence shown here is derived from an EMBL/GenBank/DDBJ whole genome shotgun (WGS) entry which is preliminary data.</text>
</comment>
<dbReference type="AlphaFoldDB" id="A0A2W2DFK4"/>
<dbReference type="Gene3D" id="1.10.357.10">
    <property type="entry name" value="Tetracycline Repressor, domain 2"/>
    <property type="match status" value="1"/>
</dbReference>
<dbReference type="GO" id="GO:0000976">
    <property type="term" value="F:transcription cis-regulatory region binding"/>
    <property type="evidence" value="ECO:0007669"/>
    <property type="project" value="TreeGrafter"/>
</dbReference>
<sequence>MSWAVLGWRGLFRRFMPTRPPSNSLRGPREDARVRTRIPCPTWPDGRAAHHRNRFFRREIAAPHYCSVNSRRKAAALPRPALTEAFQRHSLERVIFRGMTRVNKRGRTAEARAFRAERVLEACMALATRGGYEAVQMREVARIAEVALSTLYRYYPSKDHLLNAATNGQLGQLRDDIIQRPPRQRTPEGRAAEVLHRAFRAMQYNRGFAHAALSAYHIPKPLTQQPQPPPSPTRQRDPSTFANIMALAAWGPDHRTTAAEYRALHMLESLWSSSVIGWLNGQMTPEYVEERLKFAAKRLLPADPSADRRPDPAEPESDDAPAFATGDLLRRH</sequence>
<feature type="region of interest" description="Disordered" evidence="3">
    <location>
        <begin position="299"/>
        <end position="332"/>
    </location>
</feature>
<evidence type="ECO:0000256" key="1">
    <source>
        <dbReference type="ARBA" id="ARBA00023125"/>
    </source>
</evidence>
<evidence type="ECO:0000256" key="3">
    <source>
        <dbReference type="SAM" id="MobiDB-lite"/>
    </source>
</evidence>
<dbReference type="PROSITE" id="PS50977">
    <property type="entry name" value="HTH_TETR_2"/>
    <property type="match status" value="1"/>
</dbReference>
<keyword evidence="1 2" id="KW-0238">DNA-binding</keyword>
<dbReference type="OrthoDB" id="9809994at2"/>
<dbReference type="Proteomes" id="UP000249304">
    <property type="component" value="Unassembled WGS sequence"/>
</dbReference>
<dbReference type="Pfam" id="PF00440">
    <property type="entry name" value="TetR_N"/>
    <property type="match status" value="1"/>
</dbReference>
<dbReference type="InterPro" id="IPR050109">
    <property type="entry name" value="HTH-type_TetR-like_transc_reg"/>
</dbReference>
<keyword evidence="6" id="KW-1185">Reference proteome</keyword>
<proteinExistence type="predicted"/>
<feature type="DNA-binding region" description="H-T-H motif" evidence="2">
    <location>
        <begin position="136"/>
        <end position="155"/>
    </location>
</feature>
<feature type="domain" description="HTH tetR-type" evidence="4">
    <location>
        <begin position="113"/>
        <end position="173"/>
    </location>
</feature>
<dbReference type="EMBL" id="POUD01000241">
    <property type="protein sequence ID" value="PZG09653.1"/>
    <property type="molecule type" value="Genomic_DNA"/>
</dbReference>
<protein>
    <recommendedName>
        <fullName evidence="4">HTH tetR-type domain-containing protein</fullName>
    </recommendedName>
</protein>
<evidence type="ECO:0000259" key="4">
    <source>
        <dbReference type="PROSITE" id="PS50977"/>
    </source>
</evidence>
<dbReference type="SUPFAM" id="SSF46689">
    <property type="entry name" value="Homeodomain-like"/>
    <property type="match status" value="1"/>
</dbReference>
<dbReference type="PANTHER" id="PTHR30055">
    <property type="entry name" value="HTH-TYPE TRANSCRIPTIONAL REGULATOR RUTR"/>
    <property type="match status" value="1"/>
</dbReference>